<accession>A0A1Q3E4M5</accession>
<evidence type="ECO:0000313" key="2">
    <source>
        <dbReference type="Proteomes" id="UP000188533"/>
    </source>
</evidence>
<organism evidence="1 2">
    <name type="scientific">Lentinula edodes</name>
    <name type="common">Shiitake mushroom</name>
    <name type="synonym">Lentinus edodes</name>
    <dbReference type="NCBI Taxonomy" id="5353"/>
    <lineage>
        <taxon>Eukaryota</taxon>
        <taxon>Fungi</taxon>
        <taxon>Dikarya</taxon>
        <taxon>Basidiomycota</taxon>
        <taxon>Agaricomycotina</taxon>
        <taxon>Agaricomycetes</taxon>
        <taxon>Agaricomycetidae</taxon>
        <taxon>Agaricales</taxon>
        <taxon>Marasmiineae</taxon>
        <taxon>Omphalotaceae</taxon>
        <taxon>Lentinula</taxon>
    </lineage>
</organism>
<reference evidence="1 2" key="1">
    <citation type="submission" date="2016-08" db="EMBL/GenBank/DDBJ databases">
        <authorList>
            <consortium name="Lentinula edodes genome sequencing consortium"/>
            <person name="Sakamoto Y."/>
            <person name="Nakade K."/>
            <person name="Sato S."/>
            <person name="Yoshida Y."/>
            <person name="Miyazaki K."/>
            <person name="Natsume S."/>
            <person name="Konno N."/>
        </authorList>
    </citation>
    <scope>NUCLEOTIDE SEQUENCE [LARGE SCALE GENOMIC DNA]</scope>
    <source>
        <strain evidence="1 2">NBRC 111202</strain>
    </source>
</reference>
<dbReference type="AlphaFoldDB" id="A0A1Q3E4M5"/>
<dbReference type="Proteomes" id="UP000188533">
    <property type="component" value="Unassembled WGS sequence"/>
</dbReference>
<proteinExistence type="predicted"/>
<comment type="caution">
    <text evidence="1">The sequence shown here is derived from an EMBL/GenBank/DDBJ whole genome shotgun (WGS) entry which is preliminary data.</text>
</comment>
<reference evidence="1 2" key="2">
    <citation type="submission" date="2017-02" db="EMBL/GenBank/DDBJ databases">
        <title>A genome survey and senescence transcriptome analysis in Lentinula edodes.</title>
        <authorList>
            <person name="Sakamoto Y."/>
            <person name="Nakade K."/>
            <person name="Sato S."/>
            <person name="Yoshida Y."/>
            <person name="Miyazaki K."/>
            <person name="Natsume S."/>
            <person name="Konno N."/>
        </authorList>
    </citation>
    <scope>NUCLEOTIDE SEQUENCE [LARGE SCALE GENOMIC DNA]</scope>
    <source>
        <strain evidence="1 2">NBRC 111202</strain>
    </source>
</reference>
<sequence length="279" mass="31223">MPPDTDPEGIPPETAPLIAPIETKGSLFVVDGAELKEEEVVLQVVPSVLVLRDQDGGADAQDCEQSYDYVAQDAALNSKAQIASVVDVRNAVVLDADVVLVVPLIVHSLVVLVVLVAVQAVRDEDPVGSIDADHEMADVMAQDEVLYSLTRQDLVLQVHWMIEVDLRALLDQVLLLPIRFDYSEQRDRWMTEDDLRFLDFLHLQGRHLQLQVRHLQDVPETPIQATSQVQKVSFPVEATHSYQAAAVAAAAVASYYRHVVRGENPFQRLRHRCFRCYPY</sequence>
<evidence type="ECO:0000313" key="1">
    <source>
        <dbReference type="EMBL" id="GAW02200.1"/>
    </source>
</evidence>
<gene>
    <name evidence="1" type="ORF">LENED_003837</name>
</gene>
<name>A0A1Q3E4M5_LENED</name>
<dbReference type="EMBL" id="BDGU01000086">
    <property type="protein sequence ID" value="GAW02200.1"/>
    <property type="molecule type" value="Genomic_DNA"/>
</dbReference>
<keyword evidence="2" id="KW-1185">Reference proteome</keyword>
<protein>
    <submittedName>
        <fullName evidence="1">Uncharacterized protein</fullName>
    </submittedName>
</protein>